<keyword evidence="1" id="KW-0175">Coiled coil</keyword>
<gene>
    <name evidence="2" type="ORF">FWILDA_LOCUS4406</name>
</gene>
<evidence type="ECO:0000313" key="2">
    <source>
        <dbReference type="EMBL" id="CAI2170088.1"/>
    </source>
</evidence>
<sequence length="224" mass="26254">MNSEINSETLKGLKDRINELEQSEKKLLAELDDREQDIIILNYDLSRANSQLKYLDKKMKQRDDDATYRQANNLLEEKVNEREKEVKVQQQIISNLKEKVKEREEEVKSKQVTINNLEKKVRYKQEIINILEERFIEREEATKETISEHEVTKDKQKTINNKAKNEFKTAPDAIPLRSILAMLRSKSTYTSKEQADVVWTAFPTNVLRDPKNGKITGLHSYSKS</sequence>
<name>A0A9W4SIV2_9GLOM</name>
<feature type="coiled-coil region" evidence="1">
    <location>
        <begin position="71"/>
        <end position="134"/>
    </location>
</feature>
<protein>
    <submittedName>
        <fullName evidence="2">14967_t:CDS:1</fullName>
    </submittedName>
</protein>
<evidence type="ECO:0000313" key="3">
    <source>
        <dbReference type="Proteomes" id="UP001153678"/>
    </source>
</evidence>
<dbReference type="AlphaFoldDB" id="A0A9W4SIV2"/>
<dbReference type="Proteomes" id="UP001153678">
    <property type="component" value="Unassembled WGS sequence"/>
</dbReference>
<comment type="caution">
    <text evidence="2">The sequence shown here is derived from an EMBL/GenBank/DDBJ whole genome shotgun (WGS) entry which is preliminary data.</text>
</comment>
<dbReference type="EMBL" id="CAMKVN010000655">
    <property type="protein sequence ID" value="CAI2170088.1"/>
    <property type="molecule type" value="Genomic_DNA"/>
</dbReference>
<organism evidence="2 3">
    <name type="scientific">Funneliformis geosporum</name>
    <dbReference type="NCBI Taxonomy" id="1117311"/>
    <lineage>
        <taxon>Eukaryota</taxon>
        <taxon>Fungi</taxon>
        <taxon>Fungi incertae sedis</taxon>
        <taxon>Mucoromycota</taxon>
        <taxon>Glomeromycotina</taxon>
        <taxon>Glomeromycetes</taxon>
        <taxon>Glomerales</taxon>
        <taxon>Glomeraceae</taxon>
        <taxon>Funneliformis</taxon>
    </lineage>
</organism>
<feature type="coiled-coil region" evidence="1">
    <location>
        <begin position="10"/>
        <end position="37"/>
    </location>
</feature>
<proteinExistence type="predicted"/>
<accession>A0A9W4SIV2</accession>
<reference evidence="2" key="1">
    <citation type="submission" date="2022-08" db="EMBL/GenBank/DDBJ databases">
        <authorList>
            <person name="Kallberg Y."/>
            <person name="Tangrot J."/>
            <person name="Rosling A."/>
        </authorList>
    </citation>
    <scope>NUCLEOTIDE SEQUENCE</scope>
    <source>
        <strain evidence="2">Wild A</strain>
    </source>
</reference>
<evidence type="ECO:0000256" key="1">
    <source>
        <dbReference type="SAM" id="Coils"/>
    </source>
</evidence>
<keyword evidence="3" id="KW-1185">Reference proteome</keyword>